<dbReference type="AlphaFoldDB" id="A0A5C5XP22"/>
<evidence type="ECO:0000256" key="1">
    <source>
        <dbReference type="SAM" id="SignalP"/>
    </source>
</evidence>
<name>A0A5C5XP22_9PLAN</name>
<evidence type="ECO:0008006" key="4">
    <source>
        <dbReference type="Google" id="ProtNLM"/>
    </source>
</evidence>
<sequence length="113" mass="12068" precursor="true">MKTALLSLSCAVLFAGFAMSSADARPKYFSEFKKMYPDVTGAAEAKCNVCHEGKSKKNKNAYGKAYGMTLNAKNSKDAEQIKKALKDTEAKESGVAGKTYGDLLGECKLPAGE</sequence>
<keyword evidence="3" id="KW-1185">Reference proteome</keyword>
<reference evidence="2 3" key="1">
    <citation type="submission" date="2019-02" db="EMBL/GenBank/DDBJ databases">
        <title>Deep-cultivation of Planctomycetes and their phenomic and genomic characterization uncovers novel biology.</title>
        <authorList>
            <person name="Wiegand S."/>
            <person name="Jogler M."/>
            <person name="Boedeker C."/>
            <person name="Pinto D."/>
            <person name="Vollmers J."/>
            <person name="Rivas-Marin E."/>
            <person name="Kohn T."/>
            <person name="Peeters S.H."/>
            <person name="Heuer A."/>
            <person name="Rast P."/>
            <person name="Oberbeckmann S."/>
            <person name="Bunk B."/>
            <person name="Jeske O."/>
            <person name="Meyerdierks A."/>
            <person name="Storesund J.E."/>
            <person name="Kallscheuer N."/>
            <person name="Luecker S."/>
            <person name="Lage O.M."/>
            <person name="Pohl T."/>
            <person name="Merkel B.J."/>
            <person name="Hornburger P."/>
            <person name="Mueller R.-W."/>
            <person name="Bruemmer F."/>
            <person name="Labrenz M."/>
            <person name="Spormann A.M."/>
            <person name="Op Den Camp H."/>
            <person name="Overmann J."/>
            <person name="Amann R."/>
            <person name="Jetten M.S.M."/>
            <person name="Mascher T."/>
            <person name="Medema M.H."/>
            <person name="Devos D.P."/>
            <person name="Kaster A.-K."/>
            <person name="Ovreas L."/>
            <person name="Rohde M."/>
            <person name="Galperin M.Y."/>
            <person name="Jogler C."/>
        </authorList>
    </citation>
    <scope>NUCLEOTIDE SEQUENCE [LARGE SCALE GENOMIC DNA]</scope>
    <source>
        <strain evidence="2 3">Pan54</strain>
    </source>
</reference>
<dbReference type="EMBL" id="SJPG01000001">
    <property type="protein sequence ID" value="TWT64143.1"/>
    <property type="molecule type" value="Genomic_DNA"/>
</dbReference>
<evidence type="ECO:0000313" key="2">
    <source>
        <dbReference type="EMBL" id="TWT64143.1"/>
    </source>
</evidence>
<protein>
    <recommendedName>
        <fullName evidence="4">Cytochrome c domain-containing protein</fullName>
    </recommendedName>
</protein>
<accession>A0A5C5XP22</accession>
<dbReference type="Proteomes" id="UP000316095">
    <property type="component" value="Unassembled WGS sequence"/>
</dbReference>
<proteinExistence type="predicted"/>
<feature type="signal peptide" evidence="1">
    <location>
        <begin position="1"/>
        <end position="24"/>
    </location>
</feature>
<comment type="caution">
    <text evidence="2">The sequence shown here is derived from an EMBL/GenBank/DDBJ whole genome shotgun (WGS) entry which is preliminary data.</text>
</comment>
<keyword evidence="1" id="KW-0732">Signal</keyword>
<gene>
    <name evidence="2" type="ORF">Pan54_49040</name>
</gene>
<dbReference type="OrthoDB" id="286143at2"/>
<feature type="chain" id="PRO_5022916530" description="Cytochrome c domain-containing protein" evidence="1">
    <location>
        <begin position="25"/>
        <end position="113"/>
    </location>
</feature>
<organism evidence="2 3">
    <name type="scientific">Rubinisphaera italica</name>
    <dbReference type="NCBI Taxonomy" id="2527969"/>
    <lineage>
        <taxon>Bacteria</taxon>
        <taxon>Pseudomonadati</taxon>
        <taxon>Planctomycetota</taxon>
        <taxon>Planctomycetia</taxon>
        <taxon>Planctomycetales</taxon>
        <taxon>Planctomycetaceae</taxon>
        <taxon>Rubinisphaera</taxon>
    </lineage>
</organism>
<dbReference type="RefSeq" id="WP_146505883.1">
    <property type="nucleotide sequence ID" value="NZ_SJPG01000001.1"/>
</dbReference>
<evidence type="ECO:0000313" key="3">
    <source>
        <dbReference type="Proteomes" id="UP000316095"/>
    </source>
</evidence>